<accession>A0A7J0ENB1</accession>
<feature type="domain" description="Transposase (putative) gypsy type" evidence="3">
    <location>
        <begin position="84"/>
        <end position="147"/>
    </location>
</feature>
<proteinExistence type="predicted"/>
<keyword evidence="1" id="KW-0175">Coiled coil</keyword>
<protein>
    <recommendedName>
        <fullName evidence="3">Transposase (putative) gypsy type domain-containing protein</fullName>
    </recommendedName>
</protein>
<evidence type="ECO:0000313" key="4">
    <source>
        <dbReference type="EMBL" id="GFY87968.1"/>
    </source>
</evidence>
<dbReference type="EMBL" id="BJWL01000005">
    <property type="protein sequence ID" value="GFY87968.1"/>
    <property type="molecule type" value="Genomic_DNA"/>
</dbReference>
<feature type="region of interest" description="Disordered" evidence="2">
    <location>
        <begin position="317"/>
        <end position="343"/>
    </location>
</feature>
<organism evidence="4 5">
    <name type="scientific">Actinidia rufa</name>
    <dbReference type="NCBI Taxonomy" id="165716"/>
    <lineage>
        <taxon>Eukaryota</taxon>
        <taxon>Viridiplantae</taxon>
        <taxon>Streptophyta</taxon>
        <taxon>Embryophyta</taxon>
        <taxon>Tracheophyta</taxon>
        <taxon>Spermatophyta</taxon>
        <taxon>Magnoliopsida</taxon>
        <taxon>eudicotyledons</taxon>
        <taxon>Gunneridae</taxon>
        <taxon>Pentapetalae</taxon>
        <taxon>asterids</taxon>
        <taxon>Ericales</taxon>
        <taxon>Actinidiaceae</taxon>
        <taxon>Actinidia</taxon>
    </lineage>
</organism>
<gene>
    <name evidence="4" type="ORF">Acr_05g0016070</name>
</gene>
<evidence type="ECO:0000256" key="1">
    <source>
        <dbReference type="SAM" id="Coils"/>
    </source>
</evidence>
<keyword evidence="5" id="KW-1185">Reference proteome</keyword>
<dbReference type="InterPro" id="IPR007321">
    <property type="entry name" value="Transposase_28"/>
</dbReference>
<reference evidence="4 5" key="1">
    <citation type="submission" date="2019-07" db="EMBL/GenBank/DDBJ databases">
        <title>De Novo Assembly of kiwifruit Actinidia rufa.</title>
        <authorList>
            <person name="Sugita-Konishi S."/>
            <person name="Sato K."/>
            <person name="Mori E."/>
            <person name="Abe Y."/>
            <person name="Kisaki G."/>
            <person name="Hamano K."/>
            <person name="Suezawa K."/>
            <person name="Otani M."/>
            <person name="Fukuda T."/>
            <person name="Manabe T."/>
            <person name="Gomi K."/>
            <person name="Tabuchi M."/>
            <person name="Akimitsu K."/>
            <person name="Kataoka I."/>
        </authorList>
    </citation>
    <scope>NUCLEOTIDE SEQUENCE [LARGE SCALE GENOMIC DNA]</scope>
    <source>
        <strain evidence="5">cv. Fuchu</strain>
    </source>
</reference>
<dbReference type="Proteomes" id="UP000585474">
    <property type="component" value="Unassembled WGS sequence"/>
</dbReference>
<name>A0A7J0ENB1_9ERIC</name>
<sequence>MINEVNQRPPTPPKESSPREKLYNHGEDPGMEVPSSPAMELNTMTQGGLDRLRKAYSFPSGIRTRILENGETILSSGEDEVAYYEAAFPTGLRFPIHPTIKQILNFYDICPAQLSPNALRCIIYVLVVWQFYQRHLSLNEFRRLYALLKGSARPPILGEGSAAKPVPGEVLDPQASMMAKCCYGRKKLARVILPSDKEKVEKLTFDQVRVILGSSLAVRSRDFAESTNNQRALSESSELKMVRAQNRVIKLEGALAEVSAKEKKAAEEIKAMNKKVARMEAWSSYFGDGFDFCKRQLAHHHPNLGIDLDDIDMDQEFLKKEEAEAKERERKEAEEREEEKKED</sequence>
<evidence type="ECO:0000259" key="3">
    <source>
        <dbReference type="Pfam" id="PF04195"/>
    </source>
</evidence>
<dbReference type="OrthoDB" id="671678at2759"/>
<dbReference type="AlphaFoldDB" id="A0A7J0ENB1"/>
<feature type="compositionally biased region" description="Basic and acidic residues" evidence="2">
    <location>
        <begin position="16"/>
        <end position="28"/>
    </location>
</feature>
<feature type="coiled-coil region" evidence="1">
    <location>
        <begin position="241"/>
        <end position="275"/>
    </location>
</feature>
<evidence type="ECO:0000256" key="2">
    <source>
        <dbReference type="SAM" id="MobiDB-lite"/>
    </source>
</evidence>
<comment type="caution">
    <text evidence="4">The sequence shown here is derived from an EMBL/GenBank/DDBJ whole genome shotgun (WGS) entry which is preliminary data.</text>
</comment>
<feature type="region of interest" description="Disordered" evidence="2">
    <location>
        <begin position="1"/>
        <end position="38"/>
    </location>
</feature>
<dbReference type="Pfam" id="PF04195">
    <property type="entry name" value="Transposase_28"/>
    <property type="match status" value="1"/>
</dbReference>
<evidence type="ECO:0000313" key="5">
    <source>
        <dbReference type="Proteomes" id="UP000585474"/>
    </source>
</evidence>